<dbReference type="Proteomes" id="UP000579945">
    <property type="component" value="Unassembled WGS sequence"/>
</dbReference>
<dbReference type="SUPFAM" id="SSF63825">
    <property type="entry name" value="YWTD domain"/>
    <property type="match status" value="1"/>
</dbReference>
<dbReference type="PANTHER" id="PTHR35399">
    <property type="entry name" value="SLR8030 PROTEIN"/>
    <property type="match status" value="1"/>
</dbReference>
<evidence type="ECO:0008006" key="3">
    <source>
        <dbReference type="Google" id="ProtNLM"/>
    </source>
</evidence>
<gene>
    <name evidence="1" type="ORF">FHR33_007939</name>
</gene>
<dbReference type="InterPro" id="IPR011659">
    <property type="entry name" value="WD40"/>
</dbReference>
<protein>
    <recommendedName>
        <fullName evidence="3">Translocation protein TolB</fullName>
    </recommendedName>
</protein>
<dbReference type="EMBL" id="JACIBV010000001">
    <property type="protein sequence ID" value="MBB3732079.1"/>
    <property type="molecule type" value="Genomic_DNA"/>
</dbReference>
<comment type="caution">
    <text evidence="1">The sequence shown here is derived from an EMBL/GenBank/DDBJ whole genome shotgun (WGS) entry which is preliminary data.</text>
</comment>
<dbReference type="GeneID" id="95394132"/>
<evidence type="ECO:0000313" key="1">
    <source>
        <dbReference type="EMBL" id="MBB3732079.1"/>
    </source>
</evidence>
<sequence length="355" mass="37689">MLRRTLLRTSAVFAGSVWLGSPQARVAVGPYGPLQGPDAEGLALPEGFTGRVLARSGRRVAGLTWHSAPGDGACFPDGDGWIYVSNSGLPLLGGVSALRFGAGGDVRDAYRILSGTSLNRAGGASPWHTWLSCEQITRGRVFECDPDGSRSARPRLAMGRFRHEAAAFDPDRQVVYLTEDEPDGCLYRFRPLDWGDLTEGALEVLTTSGAWRAVPSPAALTMATRHQVEDAAHFDRGGGCHYLRGVCYFATKGDGRLWAYEAETGRLDTVSGVRAAHGELFVAGEGEIALVGQGGAVSPFLRLAGDDRRELIGPAFSPDGRRLYFTALTGGGGEAAGVDGHTFEVEGPFAHAADR</sequence>
<dbReference type="RefSeq" id="WP_183658836.1">
    <property type="nucleotide sequence ID" value="NZ_BAAAXX010000033.1"/>
</dbReference>
<dbReference type="Pfam" id="PF07676">
    <property type="entry name" value="PD40"/>
    <property type="match status" value="1"/>
</dbReference>
<reference evidence="1 2" key="1">
    <citation type="submission" date="2020-08" db="EMBL/GenBank/DDBJ databases">
        <title>Sequencing the genomes of 1000 actinobacteria strains.</title>
        <authorList>
            <person name="Klenk H.-P."/>
        </authorList>
    </citation>
    <scope>NUCLEOTIDE SEQUENCE [LARGE SCALE GENOMIC DNA]</scope>
    <source>
        <strain evidence="1 2">DSM 44320</strain>
    </source>
</reference>
<proteinExistence type="predicted"/>
<name>A0A7W5VI89_9ACTN</name>
<organism evidence="1 2">
    <name type="scientific">Nonomuraea dietziae</name>
    <dbReference type="NCBI Taxonomy" id="65515"/>
    <lineage>
        <taxon>Bacteria</taxon>
        <taxon>Bacillati</taxon>
        <taxon>Actinomycetota</taxon>
        <taxon>Actinomycetes</taxon>
        <taxon>Streptosporangiales</taxon>
        <taxon>Streptosporangiaceae</taxon>
        <taxon>Nonomuraea</taxon>
    </lineage>
</organism>
<dbReference type="InterPro" id="IPR008557">
    <property type="entry name" value="PhoX"/>
</dbReference>
<dbReference type="PANTHER" id="PTHR35399:SF2">
    <property type="entry name" value="DUF839 DOMAIN-CONTAINING PROTEIN"/>
    <property type="match status" value="1"/>
</dbReference>
<dbReference type="Pfam" id="PF05787">
    <property type="entry name" value="PhoX"/>
    <property type="match status" value="1"/>
</dbReference>
<dbReference type="AlphaFoldDB" id="A0A7W5VI89"/>
<evidence type="ECO:0000313" key="2">
    <source>
        <dbReference type="Proteomes" id="UP000579945"/>
    </source>
</evidence>
<accession>A0A7W5VI89</accession>
<keyword evidence="2" id="KW-1185">Reference proteome</keyword>